<dbReference type="KEGG" id="eio:H9L01_08870"/>
<evidence type="ECO:0000256" key="2">
    <source>
        <dbReference type="ARBA" id="ARBA00001946"/>
    </source>
</evidence>
<dbReference type="GO" id="GO:0004177">
    <property type="term" value="F:aminopeptidase activity"/>
    <property type="evidence" value="ECO:0007669"/>
    <property type="project" value="UniProtKB-KW"/>
</dbReference>
<dbReference type="GO" id="GO:0008237">
    <property type="term" value="F:metallopeptidase activity"/>
    <property type="evidence" value="ECO:0007669"/>
    <property type="project" value="UniProtKB-KW"/>
</dbReference>
<dbReference type="EMBL" id="CP060715">
    <property type="protein sequence ID" value="QNN61838.1"/>
    <property type="molecule type" value="Genomic_DNA"/>
</dbReference>
<evidence type="ECO:0000313" key="11">
    <source>
        <dbReference type="Proteomes" id="UP000515928"/>
    </source>
</evidence>
<dbReference type="GO" id="GO:0046872">
    <property type="term" value="F:metal ion binding"/>
    <property type="evidence" value="ECO:0007669"/>
    <property type="project" value="UniProtKB-KW"/>
</dbReference>
<dbReference type="InterPro" id="IPR035097">
    <property type="entry name" value="M29_N-terminal"/>
</dbReference>
<evidence type="ECO:0000256" key="9">
    <source>
        <dbReference type="ARBA" id="ARBA00023049"/>
    </source>
</evidence>
<gene>
    <name evidence="10" type="ORF">H9L01_08870</name>
</gene>
<proteinExistence type="inferred from homology"/>
<organism evidence="10 11">
    <name type="scientific">Erysipelothrix inopinata</name>
    <dbReference type="NCBI Taxonomy" id="225084"/>
    <lineage>
        <taxon>Bacteria</taxon>
        <taxon>Bacillati</taxon>
        <taxon>Bacillota</taxon>
        <taxon>Erysipelotrichia</taxon>
        <taxon>Erysipelotrichales</taxon>
        <taxon>Erysipelotrichaceae</taxon>
        <taxon>Erysipelothrix</taxon>
    </lineage>
</organism>
<reference evidence="10 11" key="1">
    <citation type="submission" date="2020-08" db="EMBL/GenBank/DDBJ databases">
        <title>Genome sequence of Erysipelothrix inopinata DSM 15511T.</title>
        <authorList>
            <person name="Hyun D.-W."/>
            <person name="Bae J.-W."/>
        </authorList>
    </citation>
    <scope>NUCLEOTIDE SEQUENCE [LARGE SCALE GENOMIC DNA]</scope>
    <source>
        <strain evidence="10 11">DSM 15511</strain>
    </source>
</reference>
<keyword evidence="11" id="KW-1185">Reference proteome</keyword>
<dbReference type="AlphaFoldDB" id="A0A7G9S1W3"/>
<dbReference type="SUPFAM" id="SSF144052">
    <property type="entry name" value="Thermophilic metalloprotease-like"/>
    <property type="match status" value="1"/>
</dbReference>
<evidence type="ECO:0000256" key="3">
    <source>
        <dbReference type="ARBA" id="ARBA00001947"/>
    </source>
</evidence>
<comment type="cofactor">
    <cofactor evidence="1">
        <name>Co(2+)</name>
        <dbReference type="ChEBI" id="CHEBI:48828"/>
    </cofactor>
</comment>
<dbReference type="Proteomes" id="UP000515928">
    <property type="component" value="Chromosome"/>
</dbReference>
<keyword evidence="9" id="KW-0482">Metalloprotease</keyword>
<dbReference type="InterPro" id="IPR000787">
    <property type="entry name" value="Peptidase_M29"/>
</dbReference>
<dbReference type="InterPro" id="IPR052170">
    <property type="entry name" value="M29_Exopeptidase"/>
</dbReference>
<comment type="cofactor">
    <cofactor evidence="3">
        <name>Zn(2+)</name>
        <dbReference type="ChEBI" id="CHEBI:29105"/>
    </cofactor>
</comment>
<evidence type="ECO:0000256" key="7">
    <source>
        <dbReference type="ARBA" id="ARBA00022723"/>
    </source>
</evidence>
<sequence length="409" mass="46425">MMTLLEKYAKLAVQVGVNVQKGQTLIINIKAEHYEFARLLVKEAYACGAKRVVVKYGDDVIAKEHALHQDIETFTRVPQWLIDENDDYLSEDLCRLSVYAPSPGLMADVDGEKLAAQAKAQGEALKRMREYTMANRGQWSLISLPTVAWARVVFPELSDEEAYQKLFESILYAVRINENDDPVEAWDKHNHVLAHQNKVLNDFNFKSLHFKNDKGTDIVVGLVKDHVWAGGEETSEKGTTFNPNMPTEESFTMPDRLNVNGRVYSTKPLNYNGKLIDEFWLEFKDGKVIDFDAKQEKETLQQLLDTDEGSRHIGEIALISHQSPISDLNILFYNTLFDENASCHMALGRAYPMNIKGGTEMTQEELLAHNSNDSINHEDFMFGSEDMSVIGLTYDNQEITVFDKGNFVI</sequence>
<keyword evidence="8" id="KW-0378">Hydrolase</keyword>
<evidence type="ECO:0000256" key="1">
    <source>
        <dbReference type="ARBA" id="ARBA00001941"/>
    </source>
</evidence>
<evidence type="ECO:0000256" key="4">
    <source>
        <dbReference type="ARBA" id="ARBA00008236"/>
    </source>
</evidence>
<dbReference type="Gene3D" id="3.40.1830.10">
    <property type="entry name" value="Thermophilic metalloprotease (M29)"/>
    <property type="match status" value="1"/>
</dbReference>
<dbReference type="PANTHER" id="PTHR34448:SF3">
    <property type="entry name" value="AMINOPEPTIDASE AMPS"/>
    <property type="match status" value="1"/>
</dbReference>
<dbReference type="PRINTS" id="PR00919">
    <property type="entry name" value="THERMOPTASE"/>
</dbReference>
<keyword evidence="7" id="KW-0479">Metal-binding</keyword>
<comment type="similarity">
    <text evidence="4">Belongs to the peptidase M29 family.</text>
</comment>
<evidence type="ECO:0000256" key="8">
    <source>
        <dbReference type="ARBA" id="ARBA00022801"/>
    </source>
</evidence>
<name>A0A7G9S1W3_9FIRM</name>
<dbReference type="Pfam" id="PF02073">
    <property type="entry name" value="Peptidase_M29"/>
    <property type="match status" value="1"/>
</dbReference>
<protein>
    <submittedName>
        <fullName evidence="10">Aminopeptidase</fullName>
    </submittedName>
</protein>
<dbReference type="PANTHER" id="PTHR34448">
    <property type="entry name" value="AMINOPEPTIDASE"/>
    <property type="match status" value="1"/>
</dbReference>
<keyword evidence="6" id="KW-0645">Protease</keyword>
<evidence type="ECO:0000256" key="5">
    <source>
        <dbReference type="ARBA" id="ARBA00022438"/>
    </source>
</evidence>
<keyword evidence="5 10" id="KW-0031">Aminopeptidase</keyword>
<comment type="cofactor">
    <cofactor evidence="2">
        <name>Mg(2+)</name>
        <dbReference type="ChEBI" id="CHEBI:18420"/>
    </cofactor>
</comment>
<accession>A0A7G9S1W3</accession>
<dbReference type="GO" id="GO:0006508">
    <property type="term" value="P:proteolysis"/>
    <property type="evidence" value="ECO:0007669"/>
    <property type="project" value="UniProtKB-KW"/>
</dbReference>
<evidence type="ECO:0000256" key="6">
    <source>
        <dbReference type="ARBA" id="ARBA00022670"/>
    </source>
</evidence>
<evidence type="ECO:0000313" key="10">
    <source>
        <dbReference type="EMBL" id="QNN61838.1"/>
    </source>
</evidence>